<dbReference type="GO" id="GO:0016887">
    <property type="term" value="F:ATP hydrolysis activity"/>
    <property type="evidence" value="ECO:0007669"/>
    <property type="project" value="InterPro"/>
</dbReference>
<feature type="domain" description="ABC transporter" evidence="4">
    <location>
        <begin position="2"/>
        <end position="232"/>
    </location>
</feature>
<sequence>MLKVKGLGHAYTDDDYLFRDVNFTLEEGECLAVLGPNARGKTTMLTCISGVRTPREGEVSSDGPIGFVPQSHAAAHQFTVHEMVLMGRARNLRPWSTPSKADVNAAWDALERVGIENFGARTYANLSGGQRQLVLIARALVAEPTTLILDEPTSALDLNNQRRVLSIIQDLCAEGMSCLYTTHDPTHAFVTSRNTMVMDAEILLGETASVLLDDTLSELYKTPVQVKEVEFSKGTQAVVLPDFSVAIDVRGGHS</sequence>
<dbReference type="InterPro" id="IPR017871">
    <property type="entry name" value="ABC_transporter-like_CS"/>
</dbReference>
<dbReference type="EMBL" id="FOGQ01000010">
    <property type="protein sequence ID" value="SES16036.1"/>
    <property type="molecule type" value="Genomic_DNA"/>
</dbReference>
<dbReference type="SMART" id="SM00382">
    <property type="entry name" value="AAA"/>
    <property type="match status" value="1"/>
</dbReference>
<gene>
    <name evidence="5" type="ORF">SAMN05661109_02040</name>
</gene>
<dbReference type="Gene3D" id="3.40.50.300">
    <property type="entry name" value="P-loop containing nucleotide triphosphate hydrolases"/>
    <property type="match status" value="1"/>
</dbReference>
<dbReference type="Pfam" id="PF00005">
    <property type="entry name" value="ABC_tran"/>
    <property type="match status" value="1"/>
</dbReference>
<evidence type="ECO:0000256" key="1">
    <source>
        <dbReference type="ARBA" id="ARBA00022448"/>
    </source>
</evidence>
<dbReference type="InterPro" id="IPR050153">
    <property type="entry name" value="Metal_Ion_Import_ABC"/>
</dbReference>
<dbReference type="GO" id="GO:0005524">
    <property type="term" value="F:ATP binding"/>
    <property type="evidence" value="ECO:0007669"/>
    <property type="project" value="UniProtKB-KW"/>
</dbReference>
<dbReference type="STRING" id="1121357.SAMN05661109_02040"/>
<dbReference type="PANTHER" id="PTHR42734">
    <property type="entry name" value="METAL TRANSPORT SYSTEM ATP-BINDING PROTEIN TM_0124-RELATED"/>
    <property type="match status" value="1"/>
</dbReference>
<organism evidence="5 6">
    <name type="scientific">Corynebacterium cystitidis DSM 20524</name>
    <dbReference type="NCBI Taxonomy" id="1121357"/>
    <lineage>
        <taxon>Bacteria</taxon>
        <taxon>Bacillati</taxon>
        <taxon>Actinomycetota</taxon>
        <taxon>Actinomycetes</taxon>
        <taxon>Mycobacteriales</taxon>
        <taxon>Corynebacteriaceae</taxon>
        <taxon>Corynebacterium</taxon>
    </lineage>
</organism>
<dbReference type="InterPro" id="IPR003593">
    <property type="entry name" value="AAA+_ATPase"/>
</dbReference>
<dbReference type="InterPro" id="IPR003439">
    <property type="entry name" value="ABC_transporter-like_ATP-bd"/>
</dbReference>
<dbReference type="Proteomes" id="UP000198929">
    <property type="component" value="Unassembled WGS sequence"/>
</dbReference>
<dbReference type="RefSeq" id="WP_092259829.1">
    <property type="nucleotide sequence ID" value="NZ_CP047199.1"/>
</dbReference>
<reference evidence="6" key="1">
    <citation type="submission" date="2016-10" db="EMBL/GenBank/DDBJ databases">
        <authorList>
            <person name="Varghese N."/>
            <person name="Submissions S."/>
        </authorList>
    </citation>
    <scope>NUCLEOTIDE SEQUENCE [LARGE SCALE GENOMIC DNA]</scope>
    <source>
        <strain evidence="6">DSM 20524</strain>
    </source>
</reference>
<dbReference type="PROSITE" id="PS00211">
    <property type="entry name" value="ABC_TRANSPORTER_1"/>
    <property type="match status" value="1"/>
</dbReference>
<dbReference type="AlphaFoldDB" id="A0A1H9V2S2"/>
<protein>
    <submittedName>
        <fullName evidence="5">Iron complex transport system ATP-binding protein</fullName>
    </submittedName>
</protein>
<keyword evidence="6" id="KW-1185">Reference proteome</keyword>
<proteinExistence type="predicted"/>
<accession>A0A1H9V2S2</accession>
<evidence type="ECO:0000259" key="4">
    <source>
        <dbReference type="PROSITE" id="PS50893"/>
    </source>
</evidence>
<dbReference type="InterPro" id="IPR027417">
    <property type="entry name" value="P-loop_NTPase"/>
</dbReference>
<keyword evidence="2" id="KW-0547">Nucleotide-binding</keyword>
<keyword evidence="1" id="KW-0813">Transport</keyword>
<dbReference type="SUPFAM" id="SSF52540">
    <property type="entry name" value="P-loop containing nucleoside triphosphate hydrolases"/>
    <property type="match status" value="1"/>
</dbReference>
<dbReference type="PROSITE" id="PS50893">
    <property type="entry name" value="ABC_TRANSPORTER_2"/>
    <property type="match status" value="1"/>
</dbReference>
<evidence type="ECO:0000313" key="6">
    <source>
        <dbReference type="Proteomes" id="UP000198929"/>
    </source>
</evidence>
<dbReference type="PANTHER" id="PTHR42734:SF19">
    <property type="entry name" value="IRON COMPOUNDS ABC TRANSPORTER, ATP-BINDING PROTEIN"/>
    <property type="match status" value="1"/>
</dbReference>
<evidence type="ECO:0000313" key="5">
    <source>
        <dbReference type="EMBL" id="SES16036.1"/>
    </source>
</evidence>
<name>A0A1H9V2S2_9CORY</name>
<evidence type="ECO:0000256" key="2">
    <source>
        <dbReference type="ARBA" id="ARBA00022741"/>
    </source>
</evidence>
<evidence type="ECO:0000256" key="3">
    <source>
        <dbReference type="ARBA" id="ARBA00022840"/>
    </source>
</evidence>
<keyword evidence="3 5" id="KW-0067">ATP-binding</keyword>